<dbReference type="InterPro" id="IPR020476">
    <property type="entry name" value="Nudix_hydrolase"/>
</dbReference>
<evidence type="ECO:0000313" key="15">
    <source>
        <dbReference type="Proteomes" id="UP000239649"/>
    </source>
</evidence>
<dbReference type="AlphaFoldDB" id="A0A2P6V5F4"/>
<dbReference type="Proteomes" id="UP000239649">
    <property type="component" value="Unassembled WGS sequence"/>
</dbReference>
<keyword evidence="9" id="KW-0234">DNA repair</keyword>
<gene>
    <name evidence="14" type="ORF">C2E20_7070</name>
</gene>
<evidence type="ECO:0000256" key="3">
    <source>
        <dbReference type="ARBA" id="ARBA00022457"/>
    </source>
</evidence>
<keyword evidence="4" id="KW-0235">DNA replication</keyword>
<dbReference type="PROSITE" id="PS00893">
    <property type="entry name" value="NUDIX_BOX"/>
    <property type="match status" value="1"/>
</dbReference>
<dbReference type="GO" id="GO:0008413">
    <property type="term" value="F:8-oxo-7,8-dihydroguanosine triphosphate pyrophosphatase activity"/>
    <property type="evidence" value="ECO:0007669"/>
    <property type="project" value="TreeGrafter"/>
</dbReference>
<accession>A0A2P6V5F4</accession>
<dbReference type="PROSITE" id="PS51462">
    <property type="entry name" value="NUDIX"/>
    <property type="match status" value="1"/>
</dbReference>
<evidence type="ECO:0000256" key="8">
    <source>
        <dbReference type="ARBA" id="ARBA00022842"/>
    </source>
</evidence>
<evidence type="ECO:0000256" key="9">
    <source>
        <dbReference type="ARBA" id="ARBA00023204"/>
    </source>
</evidence>
<dbReference type="GO" id="GO:0044716">
    <property type="term" value="F:8-oxo-GDP phosphatase activity"/>
    <property type="evidence" value="ECO:0007669"/>
    <property type="project" value="TreeGrafter"/>
</dbReference>
<keyword evidence="5" id="KW-0479">Metal-binding</keyword>
<feature type="domain" description="Nudix hydrolase" evidence="13">
    <location>
        <begin position="40"/>
        <end position="170"/>
    </location>
</feature>
<dbReference type="InterPro" id="IPR000086">
    <property type="entry name" value="NUDIX_hydrolase_dom"/>
</dbReference>
<dbReference type="EMBL" id="LHPF02000027">
    <property type="protein sequence ID" value="PSC69316.1"/>
    <property type="molecule type" value="Genomic_DNA"/>
</dbReference>
<dbReference type="EC" id="3.6.1.55" evidence="11"/>
<reference evidence="14 15" key="1">
    <citation type="journal article" date="2018" name="Plant J.">
        <title>Genome sequences of Chlorella sorokiniana UTEX 1602 and Micractinium conductrix SAG 241.80: implications to maltose excretion by a green alga.</title>
        <authorList>
            <person name="Arriola M.B."/>
            <person name="Velmurugan N."/>
            <person name="Zhang Y."/>
            <person name="Plunkett M.H."/>
            <person name="Hondzo H."/>
            <person name="Barney B.M."/>
        </authorList>
    </citation>
    <scope>NUCLEOTIDE SEQUENCE [LARGE SCALE GENOMIC DNA]</scope>
    <source>
        <strain evidence="14 15">SAG 241.80</strain>
    </source>
</reference>
<comment type="similarity">
    <text evidence="2 12">Belongs to the Nudix hydrolase family.</text>
</comment>
<comment type="catalytic activity">
    <reaction evidence="10">
        <text>8-oxo-dGTP + H2O = 8-oxo-dGMP + diphosphate + H(+)</text>
        <dbReference type="Rhea" id="RHEA:31575"/>
        <dbReference type="ChEBI" id="CHEBI:15377"/>
        <dbReference type="ChEBI" id="CHEBI:15378"/>
        <dbReference type="ChEBI" id="CHEBI:33019"/>
        <dbReference type="ChEBI" id="CHEBI:63224"/>
        <dbReference type="ChEBI" id="CHEBI:77896"/>
        <dbReference type="EC" id="3.6.1.55"/>
    </reaction>
</comment>
<comment type="cofactor">
    <cofactor evidence="1">
        <name>Mg(2+)</name>
        <dbReference type="ChEBI" id="CHEBI:18420"/>
    </cofactor>
</comment>
<keyword evidence="15" id="KW-1185">Reference proteome</keyword>
<evidence type="ECO:0000256" key="2">
    <source>
        <dbReference type="ARBA" id="ARBA00005582"/>
    </source>
</evidence>
<dbReference type="InterPro" id="IPR020084">
    <property type="entry name" value="NUDIX_hydrolase_CS"/>
</dbReference>
<dbReference type="GO" id="GO:0035539">
    <property type="term" value="F:8-oxo-7,8-dihydrodeoxyguanosine triphosphate pyrophosphatase activity"/>
    <property type="evidence" value="ECO:0007669"/>
    <property type="project" value="UniProtKB-EC"/>
</dbReference>
<dbReference type="InterPro" id="IPR047127">
    <property type="entry name" value="MutT-like"/>
</dbReference>
<dbReference type="CDD" id="cd03425">
    <property type="entry name" value="NUDIX_MutT_NudA_like"/>
    <property type="match status" value="1"/>
</dbReference>
<evidence type="ECO:0000256" key="7">
    <source>
        <dbReference type="ARBA" id="ARBA00022801"/>
    </source>
</evidence>
<dbReference type="PANTHER" id="PTHR47707">
    <property type="entry name" value="8-OXO-DGTP DIPHOSPHATASE"/>
    <property type="match status" value="1"/>
</dbReference>
<comment type="caution">
    <text evidence="14">The sequence shown here is derived from an EMBL/GenBank/DDBJ whole genome shotgun (WGS) entry which is preliminary data.</text>
</comment>
<dbReference type="OrthoDB" id="276276at2759"/>
<evidence type="ECO:0000259" key="13">
    <source>
        <dbReference type="PROSITE" id="PS51462"/>
    </source>
</evidence>
<evidence type="ECO:0000313" key="14">
    <source>
        <dbReference type="EMBL" id="PSC69316.1"/>
    </source>
</evidence>
<dbReference type="GO" id="GO:0046872">
    <property type="term" value="F:metal ion binding"/>
    <property type="evidence" value="ECO:0007669"/>
    <property type="project" value="UniProtKB-KW"/>
</dbReference>
<keyword evidence="7 12" id="KW-0378">Hydrolase</keyword>
<evidence type="ECO:0000256" key="10">
    <source>
        <dbReference type="ARBA" id="ARBA00035861"/>
    </source>
</evidence>
<dbReference type="SUPFAM" id="SSF55811">
    <property type="entry name" value="Nudix"/>
    <property type="match status" value="1"/>
</dbReference>
<evidence type="ECO:0000256" key="11">
    <source>
        <dbReference type="ARBA" id="ARBA00038905"/>
    </source>
</evidence>
<keyword evidence="6" id="KW-0227">DNA damage</keyword>
<evidence type="ECO:0000256" key="12">
    <source>
        <dbReference type="RuleBase" id="RU003476"/>
    </source>
</evidence>
<proteinExistence type="inferred from homology"/>
<dbReference type="GO" id="GO:0006281">
    <property type="term" value="P:DNA repair"/>
    <property type="evidence" value="ECO:0007669"/>
    <property type="project" value="UniProtKB-KW"/>
</dbReference>
<evidence type="ECO:0000256" key="1">
    <source>
        <dbReference type="ARBA" id="ARBA00001946"/>
    </source>
</evidence>
<evidence type="ECO:0000256" key="4">
    <source>
        <dbReference type="ARBA" id="ARBA00022705"/>
    </source>
</evidence>
<organism evidence="14 15">
    <name type="scientific">Micractinium conductrix</name>
    <dbReference type="NCBI Taxonomy" id="554055"/>
    <lineage>
        <taxon>Eukaryota</taxon>
        <taxon>Viridiplantae</taxon>
        <taxon>Chlorophyta</taxon>
        <taxon>core chlorophytes</taxon>
        <taxon>Trebouxiophyceae</taxon>
        <taxon>Chlorellales</taxon>
        <taxon>Chlorellaceae</taxon>
        <taxon>Chlorella clade</taxon>
        <taxon>Micractinium</taxon>
    </lineage>
</organism>
<evidence type="ECO:0000256" key="6">
    <source>
        <dbReference type="ARBA" id="ARBA00022763"/>
    </source>
</evidence>
<dbReference type="Gene3D" id="3.90.79.10">
    <property type="entry name" value="Nucleoside Triphosphate Pyrophosphohydrolase"/>
    <property type="match status" value="1"/>
</dbReference>
<dbReference type="PRINTS" id="PR00502">
    <property type="entry name" value="NUDIXFAMILY"/>
</dbReference>
<keyword evidence="8" id="KW-0460">Magnesium</keyword>
<evidence type="ECO:0000256" key="5">
    <source>
        <dbReference type="ARBA" id="ARBA00022723"/>
    </source>
</evidence>
<dbReference type="InterPro" id="IPR015797">
    <property type="entry name" value="NUDIX_hydrolase-like_dom_sf"/>
</dbReference>
<protein>
    <recommendedName>
        <fullName evidence="11">8-oxo-dGTP diphosphatase</fullName>
        <ecNumber evidence="11">3.6.1.55</ecNumber>
    </recommendedName>
</protein>
<dbReference type="PANTHER" id="PTHR47707:SF1">
    <property type="entry name" value="NUDIX HYDROLASE FAMILY PROTEIN"/>
    <property type="match status" value="1"/>
</dbReference>
<dbReference type="GO" id="GO:0006260">
    <property type="term" value="P:DNA replication"/>
    <property type="evidence" value="ECO:0007669"/>
    <property type="project" value="UniProtKB-KW"/>
</dbReference>
<dbReference type="GO" id="GO:0044715">
    <property type="term" value="F:8-oxo-dGDP phosphatase activity"/>
    <property type="evidence" value="ECO:0007669"/>
    <property type="project" value="TreeGrafter"/>
</dbReference>
<dbReference type="Pfam" id="PF00293">
    <property type="entry name" value="NUDIX"/>
    <property type="match status" value="1"/>
</dbReference>
<sequence length="194" mass="19529">MAESPTAAAWAAAAGAAQASALAAAQATGSATPAGGKPLPVVLVVAVALLDGQGRVLLAQRPPGKKLAGLWEFPGGKVDAGESPEAALVRELAEELGIEVAPGALTPLAFASHAYDSFHLLMPTYGCAHWNGEPTGCEGQAVAWVTAEQLLKGAYAMPPADEPLLPAVLAVMRAHRAAATERAASLGVPGGWEI</sequence>
<dbReference type="FunFam" id="3.90.79.10:FF:000014">
    <property type="entry name" value="8-oxo-dGTP diphosphatase MutT"/>
    <property type="match status" value="1"/>
</dbReference>
<keyword evidence="3" id="KW-0515">Mutator protein</keyword>
<name>A0A2P6V5F4_9CHLO</name>